<evidence type="ECO:0000313" key="3">
    <source>
        <dbReference type="Proteomes" id="UP000587396"/>
    </source>
</evidence>
<feature type="transmembrane region" description="Helical" evidence="1">
    <location>
        <begin position="76"/>
        <end position="104"/>
    </location>
</feature>
<keyword evidence="3" id="KW-1185">Reference proteome</keyword>
<proteinExistence type="predicted"/>
<keyword evidence="1" id="KW-1133">Transmembrane helix</keyword>
<dbReference type="Proteomes" id="UP000587396">
    <property type="component" value="Unassembled WGS sequence"/>
</dbReference>
<feature type="transmembrane region" description="Helical" evidence="1">
    <location>
        <begin position="167"/>
        <end position="187"/>
    </location>
</feature>
<dbReference type="GO" id="GO:0022857">
    <property type="term" value="F:transmembrane transporter activity"/>
    <property type="evidence" value="ECO:0007669"/>
    <property type="project" value="InterPro"/>
</dbReference>
<feature type="transmembrane region" description="Helical" evidence="1">
    <location>
        <begin position="226"/>
        <end position="245"/>
    </location>
</feature>
<keyword evidence="1" id="KW-0812">Transmembrane</keyword>
<comment type="caution">
    <text evidence="2">The sequence shown here is derived from an EMBL/GenBank/DDBJ whole genome shotgun (WGS) entry which is preliminary data.</text>
</comment>
<evidence type="ECO:0000313" key="2">
    <source>
        <dbReference type="EMBL" id="MBC2888848.1"/>
    </source>
</evidence>
<dbReference type="SUPFAM" id="SSF103473">
    <property type="entry name" value="MFS general substrate transporter"/>
    <property type="match status" value="1"/>
</dbReference>
<dbReference type="AlphaFoldDB" id="A0A842JFZ0"/>
<name>A0A842JFZ0_9ACTN</name>
<dbReference type="EMBL" id="JACMSE010000003">
    <property type="protein sequence ID" value="MBC2888848.1"/>
    <property type="molecule type" value="Genomic_DNA"/>
</dbReference>
<dbReference type="RefSeq" id="WP_185904776.1">
    <property type="nucleotide sequence ID" value="NZ_JACMSE010000003.1"/>
</dbReference>
<feature type="transmembrane region" description="Helical" evidence="1">
    <location>
        <begin position="135"/>
        <end position="161"/>
    </location>
</feature>
<protein>
    <submittedName>
        <fullName evidence="2">MFS transporter</fullName>
    </submittedName>
</protein>
<organism evidence="2 3">
    <name type="scientific">Gordonibacter massiliensis</name>
    <name type="common">ex Traore et al. 2017</name>
    <dbReference type="NCBI Taxonomy" id="1841863"/>
    <lineage>
        <taxon>Bacteria</taxon>
        <taxon>Bacillati</taxon>
        <taxon>Actinomycetota</taxon>
        <taxon>Coriobacteriia</taxon>
        <taxon>Eggerthellales</taxon>
        <taxon>Eggerthellaceae</taxon>
        <taxon>Gordonibacter</taxon>
    </lineage>
</organism>
<accession>A0A842JFZ0</accession>
<feature type="transmembrane region" description="Helical" evidence="1">
    <location>
        <begin position="48"/>
        <end position="69"/>
    </location>
</feature>
<evidence type="ECO:0000256" key="1">
    <source>
        <dbReference type="SAM" id="Phobius"/>
    </source>
</evidence>
<dbReference type="Gene3D" id="1.20.1250.20">
    <property type="entry name" value="MFS general substrate transporter like domains"/>
    <property type="match status" value="2"/>
</dbReference>
<feature type="transmembrane region" description="Helical" evidence="1">
    <location>
        <begin position="110"/>
        <end position="128"/>
    </location>
</feature>
<feature type="transmembrane region" description="Helical" evidence="1">
    <location>
        <begin position="317"/>
        <end position="340"/>
    </location>
</feature>
<reference evidence="2 3" key="1">
    <citation type="submission" date="2020-08" db="EMBL/GenBank/DDBJ databases">
        <authorList>
            <person name="Liu C."/>
            <person name="Sun Q."/>
        </authorList>
    </citation>
    <scope>NUCLEOTIDE SEQUENCE [LARGE SCALE GENOMIC DNA]</scope>
    <source>
        <strain evidence="2 3">N22</strain>
    </source>
</reference>
<sequence>MGYSKGKRISAAVGVTLILASASGGTSVMNAIVPFLLEGMQVSLTTFMIGPTVATILSFAMSAVGIKIIDIISPKWCMLIGSVCSALTMYMVGTATSFVLWIVANVLNGIVLAFATYAAAGGVVAVFFKENTQKAFGVVGGLAALLIAVWMAVTSVLLNAMPYPQLFTIYAVGIVAVGVFCNFVLIGKIPRRTVAAKAQESDEVGSNQAAPELPGFTFAETLKKSVSIYCFLIAMFLVAWCASGITSYASVYYASFGMAATTAAAMLSVYTFTSAFLKLASGFILKKIGAKAMSIVIYLGFAVGIVCLLVWSQTQLFPLAVIGIVFCAFISYATMIPGLFVPDLYGMKDYTGINSAGMAGYYAGAVTVLFGLSIVIGMLGYFNAFVVLAVAALVTMGFMLTAVATSPMRKAKGERRSQESEA</sequence>
<dbReference type="InterPro" id="IPR011701">
    <property type="entry name" value="MFS"/>
</dbReference>
<feature type="transmembrane region" description="Helical" evidence="1">
    <location>
        <begin position="385"/>
        <end position="406"/>
    </location>
</feature>
<dbReference type="InterPro" id="IPR036259">
    <property type="entry name" value="MFS_trans_sf"/>
</dbReference>
<feature type="transmembrane region" description="Helical" evidence="1">
    <location>
        <begin position="292"/>
        <end position="311"/>
    </location>
</feature>
<gene>
    <name evidence="2" type="ORF">H7313_05720</name>
</gene>
<feature type="transmembrane region" description="Helical" evidence="1">
    <location>
        <begin position="361"/>
        <end position="379"/>
    </location>
</feature>
<keyword evidence="1" id="KW-0472">Membrane</keyword>
<dbReference type="Pfam" id="PF07690">
    <property type="entry name" value="MFS_1"/>
    <property type="match status" value="1"/>
</dbReference>